<dbReference type="Pfam" id="PF13537">
    <property type="entry name" value="GATase_7"/>
    <property type="match status" value="1"/>
</dbReference>
<evidence type="ECO:0000259" key="5">
    <source>
        <dbReference type="Pfam" id="PF13537"/>
    </source>
</evidence>
<dbReference type="PANTHER" id="PTHR45937">
    <property type="entry name" value="ASPARAGINE SYNTHETASE DOMAIN-CONTAINING PROTEIN 1"/>
    <property type="match status" value="1"/>
</dbReference>
<feature type="domain" description="Asparagine synthetase" evidence="4">
    <location>
        <begin position="482"/>
        <end position="627"/>
    </location>
</feature>
<dbReference type="AlphaFoldDB" id="A0A1E4SNR6"/>
<protein>
    <recommendedName>
        <fullName evidence="8">Glutamine amidotransferase type-2 domain-containing protein</fullName>
    </recommendedName>
</protein>
<dbReference type="InterPro" id="IPR051857">
    <property type="entry name" value="Asn_synthetase_domain"/>
</dbReference>
<evidence type="ECO:0000259" key="4">
    <source>
        <dbReference type="Pfam" id="PF00733"/>
    </source>
</evidence>
<reference evidence="7" key="1">
    <citation type="submission" date="2016-05" db="EMBL/GenBank/DDBJ databases">
        <title>Comparative genomics of biotechnologically important yeasts.</title>
        <authorList>
            <consortium name="DOE Joint Genome Institute"/>
            <person name="Riley R."/>
            <person name="Haridas S."/>
            <person name="Wolfe K.H."/>
            <person name="Lopes M.R."/>
            <person name="Hittinger C.T."/>
            <person name="Goker M."/>
            <person name="Salamov A."/>
            <person name="Wisecaver J."/>
            <person name="Long T.M."/>
            <person name="Aerts A.L."/>
            <person name="Barry K."/>
            <person name="Choi C."/>
            <person name="Clum A."/>
            <person name="Coughlan A.Y."/>
            <person name="Deshpande S."/>
            <person name="Douglass A.P."/>
            <person name="Hanson S.J."/>
            <person name="Klenk H.-P."/>
            <person name="Labutti K."/>
            <person name="Lapidus A."/>
            <person name="Lindquist E."/>
            <person name="Lipzen A."/>
            <person name="Meier-Kolthoff J.P."/>
            <person name="Ohm R.A."/>
            <person name="Otillar R.P."/>
            <person name="Pangilinan J."/>
            <person name="Peng Y."/>
            <person name="Rokas A."/>
            <person name="Rosa C.A."/>
            <person name="Scheuner C."/>
            <person name="Sibirny A.A."/>
            <person name="Slot J.C."/>
            <person name="Stielow J.B."/>
            <person name="Sun H."/>
            <person name="Kurtzman C.P."/>
            <person name="Blackwell M."/>
            <person name="Grigoriev I.V."/>
            <person name="Jeffries T.W."/>
        </authorList>
    </citation>
    <scope>NUCLEOTIDE SEQUENCE [LARGE SCALE GENOMIC DNA]</scope>
    <source>
        <strain evidence="7">NRRL Y-17324</strain>
    </source>
</reference>
<dbReference type="EMBL" id="KV453910">
    <property type="protein sequence ID" value="ODV81164.1"/>
    <property type="molecule type" value="Genomic_DNA"/>
</dbReference>
<evidence type="ECO:0000256" key="1">
    <source>
        <dbReference type="ARBA" id="ARBA00022605"/>
    </source>
</evidence>
<name>A0A1E4SNR6_9ASCO</name>
<dbReference type="GO" id="GO:0006529">
    <property type="term" value="P:asparagine biosynthetic process"/>
    <property type="evidence" value="ECO:0007669"/>
    <property type="project" value="UniProtKB-KW"/>
</dbReference>
<dbReference type="STRING" id="984487.A0A1E4SNR6"/>
<dbReference type="GeneID" id="30986111"/>
<dbReference type="Proteomes" id="UP000094285">
    <property type="component" value="Unassembled WGS sequence"/>
</dbReference>
<keyword evidence="7" id="KW-1185">Reference proteome</keyword>
<dbReference type="SUPFAM" id="SSF52402">
    <property type="entry name" value="Adenine nucleotide alpha hydrolases-like"/>
    <property type="match status" value="1"/>
</dbReference>
<dbReference type="Gene3D" id="3.40.50.620">
    <property type="entry name" value="HUPs"/>
    <property type="match status" value="1"/>
</dbReference>
<dbReference type="InterPro" id="IPR017932">
    <property type="entry name" value="GATase_2_dom"/>
</dbReference>
<evidence type="ECO:0000256" key="2">
    <source>
        <dbReference type="ARBA" id="ARBA00022888"/>
    </source>
</evidence>
<evidence type="ECO:0000313" key="6">
    <source>
        <dbReference type="EMBL" id="ODV81164.1"/>
    </source>
</evidence>
<dbReference type="Pfam" id="PF00733">
    <property type="entry name" value="Asn_synthase"/>
    <property type="match status" value="1"/>
</dbReference>
<dbReference type="OrthoDB" id="10252281at2759"/>
<proteinExistence type="predicted"/>
<dbReference type="CDD" id="cd01991">
    <property type="entry name" value="Asn_synthase_B_C"/>
    <property type="match status" value="1"/>
</dbReference>
<organism evidence="6 7">
    <name type="scientific">Suhomyces tanzawaensis NRRL Y-17324</name>
    <dbReference type="NCBI Taxonomy" id="984487"/>
    <lineage>
        <taxon>Eukaryota</taxon>
        <taxon>Fungi</taxon>
        <taxon>Dikarya</taxon>
        <taxon>Ascomycota</taxon>
        <taxon>Saccharomycotina</taxon>
        <taxon>Pichiomycetes</taxon>
        <taxon>Debaryomycetaceae</taxon>
        <taxon>Suhomyces</taxon>
    </lineage>
</organism>
<gene>
    <name evidence="6" type="ORF">CANTADRAFT_94302</name>
</gene>
<evidence type="ECO:0008006" key="8">
    <source>
        <dbReference type="Google" id="ProtNLM"/>
    </source>
</evidence>
<accession>A0A1E4SNR6</accession>
<dbReference type="RefSeq" id="XP_020066286.1">
    <property type="nucleotide sequence ID" value="XM_020211975.1"/>
</dbReference>
<dbReference type="InterPro" id="IPR014729">
    <property type="entry name" value="Rossmann-like_a/b/a_fold"/>
</dbReference>
<keyword evidence="3" id="KW-0315">Glutamine amidotransferase</keyword>
<dbReference type="InterPro" id="IPR001962">
    <property type="entry name" value="Asn_synthase"/>
</dbReference>
<sequence>MASLQNNFEEVQIELWDARDPEEIDQFISTDYNSKVKPLNEADKKKIANLDVLRGLNTKLAKIRNNVKLTKDQISQETRLIEDQIKEIVEGDEEEKAECSSEFNLEDLIYKIACRGPNFLGYRQFQHQSFNFQMFSSVLSLRQPFQPQPLQLEDKILQFNGELYNEECQDSNDTTYIMNLLKHSDSTPDAILNTFCQLQGEFAFVLVDLRSNLVYFGRDSVGKRSLLFRHLHQELLVTSTAEMESQSFMECKNEISIYDMSKHSIIHHSYADLHEKYSLPSLNYKPLVYNPEASIDKSLEGLYKIIKSKTLVRQQLIHPLTEEDSALAVLFSGGLDCTVLAALICENIIERKPSKLVNIDLLTVGFDNPRTNQRASASPDRMLGKKSWYNLAAKYNGEYLKLRLVEIDISYEQWLTHKHRVRDLMYPSNTEMDLSIAIAFYFASSTLPQSTKLLEKPDTCTMSYEEFILKESQLLQITPEYKSAAKVLFSGLGADELFAGYSRHESIFTNNITETSSREDIELRYNELSKELINDIAIIHKRNLGRDDRVIGCWGKELRYPYLDEELISYVINEIEPNSKLHFGFETITTKKKGSKTVLKATRKYLLRELAGYLGLEWVKSELKRAIQFGAKSAKLEIGQSKAKGTDNL</sequence>
<feature type="domain" description="Glutamine amidotransferase type-2" evidence="5">
    <location>
        <begin position="147"/>
        <end position="241"/>
    </location>
</feature>
<evidence type="ECO:0000313" key="7">
    <source>
        <dbReference type="Proteomes" id="UP000094285"/>
    </source>
</evidence>
<keyword evidence="1" id="KW-0028">Amino-acid biosynthesis</keyword>
<keyword evidence="2" id="KW-0061">Asparagine biosynthesis</keyword>
<dbReference type="GO" id="GO:0004066">
    <property type="term" value="F:asparagine synthase (glutamine-hydrolyzing) activity"/>
    <property type="evidence" value="ECO:0007669"/>
    <property type="project" value="InterPro"/>
</dbReference>
<dbReference type="InterPro" id="IPR029055">
    <property type="entry name" value="Ntn_hydrolases_N"/>
</dbReference>
<dbReference type="PANTHER" id="PTHR45937:SF1">
    <property type="entry name" value="ASPARAGINE SYNTHETASE DOMAIN-CONTAINING PROTEIN 1"/>
    <property type="match status" value="1"/>
</dbReference>
<evidence type="ECO:0000256" key="3">
    <source>
        <dbReference type="ARBA" id="ARBA00022962"/>
    </source>
</evidence>
<dbReference type="SUPFAM" id="SSF56235">
    <property type="entry name" value="N-terminal nucleophile aminohydrolases (Ntn hydrolases)"/>
    <property type="match status" value="1"/>
</dbReference>
<dbReference type="Gene3D" id="3.60.20.10">
    <property type="entry name" value="Glutamine Phosphoribosylpyrophosphate, subunit 1, domain 1"/>
    <property type="match status" value="1"/>
</dbReference>